<evidence type="ECO:0000313" key="2">
    <source>
        <dbReference type="Proteomes" id="UP000004508"/>
    </source>
</evidence>
<evidence type="ECO:0000313" key="1">
    <source>
        <dbReference type="EMBL" id="EFH80805.1"/>
    </source>
</evidence>
<name>D6U1F4_KTERA</name>
<organism evidence="1 2">
    <name type="scientific">Ktedonobacter racemifer DSM 44963</name>
    <dbReference type="NCBI Taxonomy" id="485913"/>
    <lineage>
        <taxon>Bacteria</taxon>
        <taxon>Bacillati</taxon>
        <taxon>Chloroflexota</taxon>
        <taxon>Ktedonobacteria</taxon>
        <taxon>Ktedonobacterales</taxon>
        <taxon>Ktedonobacteraceae</taxon>
        <taxon>Ktedonobacter</taxon>
    </lineage>
</organism>
<dbReference type="Proteomes" id="UP000004508">
    <property type="component" value="Unassembled WGS sequence"/>
</dbReference>
<dbReference type="AlphaFoldDB" id="D6U1F4"/>
<keyword evidence="2" id="KW-1185">Reference proteome</keyword>
<dbReference type="InParanoid" id="D6U1F4"/>
<accession>D6U1F4</accession>
<comment type="caution">
    <text evidence="1">The sequence shown here is derived from an EMBL/GenBank/DDBJ whole genome shotgun (WGS) entry which is preliminary data.</text>
</comment>
<reference evidence="1 2" key="1">
    <citation type="journal article" date="2011" name="Stand. Genomic Sci.">
        <title>Non-contiguous finished genome sequence and contextual data of the filamentous soil bacterium Ktedonobacter racemifer type strain (SOSP1-21).</title>
        <authorList>
            <person name="Chang Y.J."/>
            <person name="Land M."/>
            <person name="Hauser L."/>
            <person name="Chertkov O."/>
            <person name="Del Rio T.G."/>
            <person name="Nolan M."/>
            <person name="Copeland A."/>
            <person name="Tice H."/>
            <person name="Cheng J.F."/>
            <person name="Lucas S."/>
            <person name="Han C."/>
            <person name="Goodwin L."/>
            <person name="Pitluck S."/>
            <person name="Ivanova N."/>
            <person name="Ovchinikova G."/>
            <person name="Pati A."/>
            <person name="Chen A."/>
            <person name="Palaniappan K."/>
            <person name="Mavromatis K."/>
            <person name="Liolios K."/>
            <person name="Brettin T."/>
            <person name="Fiebig A."/>
            <person name="Rohde M."/>
            <person name="Abt B."/>
            <person name="Goker M."/>
            <person name="Detter J.C."/>
            <person name="Woyke T."/>
            <person name="Bristow J."/>
            <person name="Eisen J.A."/>
            <person name="Markowitz V."/>
            <person name="Hugenholtz P."/>
            <person name="Kyrpides N.C."/>
            <person name="Klenk H.P."/>
            <person name="Lapidus A."/>
        </authorList>
    </citation>
    <scope>NUCLEOTIDE SEQUENCE [LARGE SCALE GENOMIC DNA]</scope>
    <source>
        <strain evidence="2">DSM 44963</strain>
    </source>
</reference>
<gene>
    <name evidence="1" type="ORF">Krac_1429</name>
</gene>
<proteinExistence type="predicted"/>
<protein>
    <submittedName>
        <fullName evidence="1">Uncharacterized protein</fullName>
    </submittedName>
</protein>
<sequence length="86" mass="10073">MERTHTRWGNWQSSNLNDALYENNVGMHYSRTILFTTHARRSGTRTNTLSITIRSALLRYNRGKQNNLPGNIYYIGLCCKKIEPRK</sequence>
<dbReference type="EMBL" id="ADVG01000004">
    <property type="protein sequence ID" value="EFH80805.1"/>
    <property type="molecule type" value="Genomic_DNA"/>
</dbReference>